<reference evidence="5" key="1">
    <citation type="submission" date="2013-01" db="EMBL/GenBank/DDBJ databases">
        <title>Genome assembly of Mariniradius saccharolyticus AK6.</title>
        <authorList>
            <person name="Vaidya B."/>
            <person name="Khatri I."/>
            <person name="Tanuku N.R.S."/>
            <person name="Subramanian S."/>
            <person name="Pinnaka A."/>
        </authorList>
    </citation>
    <scope>NUCLEOTIDE SEQUENCE [LARGE SCALE GENOMIC DNA]</scope>
    <source>
        <strain evidence="5">AK6</strain>
    </source>
</reference>
<feature type="region of interest" description="Disordered" evidence="2">
    <location>
        <begin position="854"/>
        <end position="877"/>
    </location>
</feature>
<evidence type="ECO:0000256" key="1">
    <source>
        <dbReference type="SAM" id="Coils"/>
    </source>
</evidence>
<dbReference type="NCBIfam" id="TIGR01760">
    <property type="entry name" value="tape_meas_TP901"/>
    <property type="match status" value="1"/>
</dbReference>
<dbReference type="eggNOG" id="COG1196">
    <property type="taxonomic scope" value="Bacteria"/>
</dbReference>
<accession>M7XIG7</accession>
<keyword evidence="3" id="KW-0812">Transmembrane</keyword>
<protein>
    <recommendedName>
        <fullName evidence="4">Phage tail tape measure protein domain-containing protein</fullName>
    </recommendedName>
</protein>
<dbReference type="RefSeq" id="WP_008624173.1">
    <property type="nucleotide sequence ID" value="NZ_AMZY02000005.1"/>
</dbReference>
<proteinExistence type="predicted"/>
<dbReference type="Proteomes" id="UP000010953">
    <property type="component" value="Unassembled WGS sequence"/>
</dbReference>
<keyword evidence="3" id="KW-0472">Membrane</keyword>
<keyword evidence="1" id="KW-0175">Coiled coil</keyword>
<dbReference type="OrthoDB" id="840436at2"/>
<feature type="coiled-coil region" evidence="1">
    <location>
        <begin position="25"/>
        <end position="87"/>
    </location>
</feature>
<evidence type="ECO:0000313" key="6">
    <source>
        <dbReference type="Proteomes" id="UP000010953"/>
    </source>
</evidence>
<keyword evidence="6" id="KW-1185">Reference proteome</keyword>
<comment type="caution">
    <text evidence="5">The sequence shown here is derived from an EMBL/GenBank/DDBJ whole genome shotgun (WGS) entry which is preliminary data.</text>
</comment>
<feature type="region of interest" description="Disordered" evidence="2">
    <location>
        <begin position="1340"/>
        <end position="1369"/>
    </location>
</feature>
<evidence type="ECO:0000256" key="2">
    <source>
        <dbReference type="SAM" id="MobiDB-lite"/>
    </source>
</evidence>
<feature type="compositionally biased region" description="Low complexity" evidence="2">
    <location>
        <begin position="1352"/>
        <end position="1361"/>
    </location>
</feature>
<gene>
    <name evidence="5" type="ORF">C943_03316</name>
</gene>
<keyword evidence="3" id="KW-1133">Transmembrane helix</keyword>
<evidence type="ECO:0000259" key="4">
    <source>
        <dbReference type="Pfam" id="PF10145"/>
    </source>
</evidence>
<dbReference type="EMBL" id="AMZY02000005">
    <property type="protein sequence ID" value="EMS34629.1"/>
    <property type="molecule type" value="Genomic_DNA"/>
</dbReference>
<dbReference type="eggNOG" id="COG5283">
    <property type="taxonomic scope" value="Bacteria"/>
</dbReference>
<dbReference type="InParanoid" id="M7XIG7"/>
<evidence type="ECO:0000313" key="5">
    <source>
        <dbReference type="EMBL" id="EMS34629.1"/>
    </source>
</evidence>
<sequence length="1419" mass="156765">MGKKLREEDLILNIIVNGDRGKKEMGELERAIKDTNNELRSLEKQQKQMLLAGKKETEEYKAVTQAIKQKNEALVMAESRLKHLRSQVDISKMSLSDLRREMTRVKGLRDIAAPLSEEWRKHDERLTAVTTRYRALSGQAQATGASIQNLASKFNHYIGVITAGFATAFAAISGVRKAISDFAEFDDKVADVMKTTGLYREQVIELNNEFKKIDTRTAQNDLLGLARVAGKLGIEGQEDILGFVRASDQIGVALSEDLGGNVEDAITAVGKLVDIFKLSEDLPLEQALLKVGSTINELGASSTANEAYIVEFTRRMAGVGPLAKMTITDLMGMAATLDSLGQTSEVSTTALSKLFLEMAKNTDVFAKYANMDVESFRRLLDSDANEAFLKVLEGVGNSSEGLTSLADTLGDLGQDGGRVIGVLGSLANNVEKLREQQKLANTAFQEGTSLAVEFGTKNESAQAKLEKARKGLQNMTVELGEKLMPVMEHSISGFSLFVRILSVLLDFFSRNWKGITVLTGALLAYNAALFISNINLKENIVLSKAKVFWDNASLMATQLLAAAQMLLAGNLKGAAQAMRVFNSVAMANPWGLIAAAAVAAGIAIYHYTRNLTAAQKAQKALADVQGEALRNVIDERLEVERLLAFARDVNNSYEDRQAAIKKLNEISPEYLGNLNMENIRTEDATKATDAYIEALLRKAKMEAAYNKVAEIERKRLDLIMEGKGSELTWTQWLETSFFKAIGAHDKALAAFAISRDKNSKALNEDLDAQRAALEQFIKDNQLIEQQVKGTSGSGTPDAAGTPSGLTTIEDLKNQLKALQDEREKIDIRNKAKLLENEKAQIEIQKRLAELDIKSHSDKNNRAKTQADKDEEAREKELERQKEFRQKVLESNLSLINQEKLAYQKRLQEAGIFGKERAQMTEEELQVLAILQKQHYANLDKLDADAISKAIQDDQKAFDDRLRDLRIRQNEEFKSIKTFEQAKAVLQGELSDEALLGLRDMRDAQRELDKKYRREEEAMVRDHLMALQAQLEAAIQSGSFAGVNLADEVLSEEERAVLEERLASIKQLLSELGLGTGTEIAEDRGLRTSNVDLLGFAKSDWDVFFDNLENGRLGIEEMVFAAQALSQMWSQYNALVAAGERRKLQEAERTSRLQQSQLKSQLDANLITQDMYNQQVDKLNADLDRKRAVYERNQAKRERNVALMSAIVNTAAAVAKALPNLILAKIVGIAGGLQIGTILSTPLPDIPGAEDGGQLANVVRSQDGRMFRAKVNPTRRGYVDRPTVIVGEDGSEFVANNRAVRNPTIRPVLDAIDTAQRNGSIDTLNLFKVLEQNRMLRAAMPGRQRGGRLSRNATPAAATAPTSGNTPDDLRGLLQQNLRVMALLTEQLSQPISAEVVLTGRRGLNERQRELSDIEKSASL</sequence>
<feature type="transmembrane region" description="Helical" evidence="3">
    <location>
        <begin position="590"/>
        <end position="608"/>
    </location>
</feature>
<dbReference type="STRING" id="1239962.C943_03316"/>
<dbReference type="InterPro" id="IPR010090">
    <property type="entry name" value="Phage_tape_meas"/>
</dbReference>
<evidence type="ECO:0000256" key="3">
    <source>
        <dbReference type="SAM" id="Phobius"/>
    </source>
</evidence>
<dbReference type="Pfam" id="PF10145">
    <property type="entry name" value="PhageMin_Tail"/>
    <property type="match status" value="1"/>
</dbReference>
<name>M7XIG7_9BACT</name>
<feature type="domain" description="Phage tail tape measure protein" evidence="4">
    <location>
        <begin position="207"/>
        <end position="396"/>
    </location>
</feature>
<organism evidence="5 6">
    <name type="scientific">Mariniradius saccharolyticus AK6</name>
    <dbReference type="NCBI Taxonomy" id="1239962"/>
    <lineage>
        <taxon>Bacteria</taxon>
        <taxon>Pseudomonadati</taxon>
        <taxon>Bacteroidota</taxon>
        <taxon>Cytophagia</taxon>
        <taxon>Cytophagales</taxon>
        <taxon>Cyclobacteriaceae</taxon>
        <taxon>Mariniradius</taxon>
    </lineage>
</organism>
<feature type="transmembrane region" description="Helical" evidence="3">
    <location>
        <begin position="515"/>
        <end position="536"/>
    </location>
</feature>